<comment type="caution">
    <text evidence="2">The sequence shown here is derived from an EMBL/GenBank/DDBJ whole genome shotgun (WGS) entry which is preliminary data.</text>
</comment>
<feature type="region of interest" description="Disordered" evidence="1">
    <location>
        <begin position="1"/>
        <end position="32"/>
    </location>
</feature>
<gene>
    <name evidence="2" type="ORF">FHR32_005225</name>
</gene>
<accession>A0A7W7RYZ8</accession>
<keyword evidence="3" id="KW-1185">Reference proteome</keyword>
<dbReference type="AlphaFoldDB" id="A0A7W7RYZ8"/>
<proteinExistence type="predicted"/>
<reference evidence="2 3" key="1">
    <citation type="submission" date="2020-08" db="EMBL/GenBank/DDBJ databases">
        <title>Sequencing the genomes of 1000 actinobacteria strains.</title>
        <authorList>
            <person name="Klenk H.-P."/>
        </authorList>
    </citation>
    <scope>NUCLEOTIDE SEQUENCE [LARGE SCALE GENOMIC DNA]</scope>
    <source>
        <strain evidence="2 3">DSM 43023</strain>
    </source>
</reference>
<organism evidence="2 3">
    <name type="scientific">Streptosporangium album</name>
    <dbReference type="NCBI Taxonomy" id="47479"/>
    <lineage>
        <taxon>Bacteria</taxon>
        <taxon>Bacillati</taxon>
        <taxon>Actinomycetota</taxon>
        <taxon>Actinomycetes</taxon>
        <taxon>Streptosporangiales</taxon>
        <taxon>Streptosporangiaceae</taxon>
        <taxon>Streptosporangium</taxon>
    </lineage>
</organism>
<protein>
    <submittedName>
        <fullName evidence="2">Uncharacterized protein</fullName>
    </submittedName>
</protein>
<name>A0A7W7RYZ8_9ACTN</name>
<evidence type="ECO:0000313" key="3">
    <source>
        <dbReference type="Proteomes" id="UP000534286"/>
    </source>
</evidence>
<evidence type="ECO:0000256" key="1">
    <source>
        <dbReference type="SAM" id="MobiDB-lite"/>
    </source>
</evidence>
<dbReference type="Proteomes" id="UP000534286">
    <property type="component" value="Unassembled WGS sequence"/>
</dbReference>
<evidence type="ECO:0000313" key="2">
    <source>
        <dbReference type="EMBL" id="MBB4940848.1"/>
    </source>
</evidence>
<sequence>MPFPPSVTEELDPVSVPWPDPGAAATGTRVPT</sequence>
<dbReference type="EMBL" id="JACHJU010000002">
    <property type="protein sequence ID" value="MBB4940848.1"/>
    <property type="molecule type" value="Genomic_DNA"/>
</dbReference>